<dbReference type="SUPFAM" id="SSF48264">
    <property type="entry name" value="Cytochrome P450"/>
    <property type="match status" value="1"/>
</dbReference>
<keyword evidence="2" id="KW-0560">Oxidoreductase</keyword>
<comment type="similarity">
    <text evidence="1 2">Belongs to the cytochrome P450 family.</text>
</comment>
<accession>A0ABU9BCZ4</accession>
<dbReference type="PRINTS" id="PR00359">
    <property type="entry name" value="BP450"/>
</dbReference>
<comment type="caution">
    <text evidence="4">The sequence shown here is derived from an EMBL/GenBank/DDBJ whole genome shotgun (WGS) entry which is preliminary data.</text>
</comment>
<dbReference type="InterPro" id="IPR017972">
    <property type="entry name" value="Cyt_P450_CS"/>
</dbReference>
<evidence type="ECO:0000256" key="1">
    <source>
        <dbReference type="ARBA" id="ARBA00010617"/>
    </source>
</evidence>
<dbReference type="PANTHER" id="PTHR46696:SF1">
    <property type="entry name" value="CYTOCHROME P450 YJIB-RELATED"/>
    <property type="match status" value="1"/>
</dbReference>
<evidence type="ECO:0000256" key="2">
    <source>
        <dbReference type="RuleBase" id="RU000461"/>
    </source>
</evidence>
<evidence type="ECO:0000313" key="5">
    <source>
        <dbReference type="Proteomes" id="UP001368500"/>
    </source>
</evidence>
<dbReference type="InterPro" id="IPR001128">
    <property type="entry name" value="Cyt_P450"/>
</dbReference>
<feature type="compositionally biased region" description="Low complexity" evidence="3">
    <location>
        <begin position="416"/>
        <end position="427"/>
    </location>
</feature>
<dbReference type="Proteomes" id="UP001368500">
    <property type="component" value="Unassembled WGS sequence"/>
</dbReference>
<name>A0ABU9BCZ4_9BURK</name>
<dbReference type="InterPro" id="IPR002397">
    <property type="entry name" value="Cyt_P450_B"/>
</dbReference>
<gene>
    <name evidence="4" type="ORF">AACH11_17730</name>
</gene>
<keyword evidence="2" id="KW-0408">Iron</keyword>
<dbReference type="EMBL" id="JBBUTF010000017">
    <property type="protein sequence ID" value="MEK8027806.1"/>
    <property type="molecule type" value="Genomic_DNA"/>
</dbReference>
<keyword evidence="2" id="KW-0503">Monooxygenase</keyword>
<dbReference type="InterPro" id="IPR036396">
    <property type="entry name" value="Cyt_P450_sf"/>
</dbReference>
<reference evidence="4 5" key="1">
    <citation type="submission" date="2024-04" db="EMBL/GenBank/DDBJ databases">
        <title>Novel species of the genus Ideonella isolated from streams.</title>
        <authorList>
            <person name="Lu H."/>
        </authorList>
    </citation>
    <scope>NUCLEOTIDE SEQUENCE [LARGE SCALE GENOMIC DNA]</scope>
    <source>
        <strain evidence="4 5">BYS139W</strain>
    </source>
</reference>
<dbReference type="RefSeq" id="WP_341375588.1">
    <property type="nucleotide sequence ID" value="NZ_JBBUTF010000017.1"/>
</dbReference>
<proteinExistence type="inferred from homology"/>
<evidence type="ECO:0000256" key="3">
    <source>
        <dbReference type="SAM" id="MobiDB-lite"/>
    </source>
</evidence>
<keyword evidence="2" id="KW-0479">Metal-binding</keyword>
<evidence type="ECO:0000313" key="4">
    <source>
        <dbReference type="EMBL" id="MEK8027806.1"/>
    </source>
</evidence>
<keyword evidence="2" id="KW-0349">Heme</keyword>
<dbReference type="PROSITE" id="PS00086">
    <property type="entry name" value="CYTOCHROME_P450"/>
    <property type="match status" value="1"/>
</dbReference>
<keyword evidence="5" id="KW-1185">Reference proteome</keyword>
<feature type="region of interest" description="Disordered" evidence="3">
    <location>
        <begin position="394"/>
        <end position="427"/>
    </location>
</feature>
<dbReference type="Pfam" id="PF00067">
    <property type="entry name" value="p450"/>
    <property type="match status" value="1"/>
</dbReference>
<sequence>MNAPREPWTDDRLLARGDAWGQTFEAWREEGALVWRPEFFGGAWVVTRHAQAQAALRDPRLSVRRTGAWVMSDDAARQQLRGLQGLMARALLFVDAPDHGRLRALLAPAFAPAALQALAAGIEADVQALLDALPAGGDADPPVDLVATLTRPLPARVIGRCLGLVGCDCDGPEFLAWSEELAQFLAAPEPSRALALRAQRALLAMVEPLERVARERPDSLPGRLQAALDDGRLHDRQELLAQLVMLLFAGYETTRHLLGSLLLTLWRDPARWQALGRAVAADGPATGRAALAAVVREALRRDCPVRYTARRVACDFEWDGQRLRRGQPLLVLLSSALRDPRQFDAPLDWRPQRGSGWALAFGSGAHVCLGAALTQIEAETVLRVLLQRWPQAPRVAGPAGASHRPGRHDPHDRPADAAGVPAPAVAGAADRALHDGPAWIDGPLYRGLSRLPVWLPGVMSGALPGPPSASSASGRQPAAR</sequence>
<dbReference type="PANTHER" id="PTHR46696">
    <property type="entry name" value="P450, PUTATIVE (EUROFUNG)-RELATED"/>
    <property type="match status" value="1"/>
</dbReference>
<protein>
    <submittedName>
        <fullName evidence="4">Cytochrome P450</fullName>
    </submittedName>
</protein>
<organism evidence="4 5">
    <name type="scientific">Pseudaquabacterium rugosum</name>
    <dbReference type="NCBI Taxonomy" id="2984194"/>
    <lineage>
        <taxon>Bacteria</taxon>
        <taxon>Pseudomonadati</taxon>
        <taxon>Pseudomonadota</taxon>
        <taxon>Betaproteobacteria</taxon>
        <taxon>Burkholderiales</taxon>
        <taxon>Sphaerotilaceae</taxon>
        <taxon>Pseudaquabacterium</taxon>
    </lineage>
</organism>
<dbReference type="Gene3D" id="1.10.630.10">
    <property type="entry name" value="Cytochrome P450"/>
    <property type="match status" value="1"/>
</dbReference>